<evidence type="ECO:0000313" key="6">
    <source>
        <dbReference type="Proteomes" id="UP000199286"/>
    </source>
</evidence>
<dbReference type="InterPro" id="IPR019734">
    <property type="entry name" value="TPR_rpt"/>
</dbReference>
<keyword evidence="2 3" id="KW-0802">TPR repeat</keyword>
<dbReference type="InterPro" id="IPR050498">
    <property type="entry name" value="Ycf3"/>
</dbReference>
<dbReference type="SMART" id="SM00028">
    <property type="entry name" value="TPR"/>
    <property type="match status" value="2"/>
</dbReference>
<dbReference type="SUPFAM" id="SSF48452">
    <property type="entry name" value="TPR-like"/>
    <property type="match status" value="1"/>
</dbReference>
<proteinExistence type="predicted"/>
<evidence type="ECO:0000256" key="2">
    <source>
        <dbReference type="ARBA" id="ARBA00022803"/>
    </source>
</evidence>
<keyword evidence="6" id="KW-1185">Reference proteome</keyword>
<dbReference type="InterPro" id="IPR011990">
    <property type="entry name" value="TPR-like_helical_dom_sf"/>
</dbReference>
<feature type="signal peptide" evidence="4">
    <location>
        <begin position="1"/>
        <end position="17"/>
    </location>
</feature>
<evidence type="ECO:0000256" key="3">
    <source>
        <dbReference type="PROSITE-ProRule" id="PRU00339"/>
    </source>
</evidence>
<dbReference type="AlphaFoldDB" id="A0A1H3LRM0"/>
<dbReference type="Proteomes" id="UP000199286">
    <property type="component" value="Unassembled WGS sequence"/>
</dbReference>
<dbReference type="STRING" id="321339.SAMN05444340_1142"/>
<name>A0A1H3LRM0_9RHOB</name>
<dbReference type="EMBL" id="FNPF01000014">
    <property type="protein sequence ID" value="SDY66674.1"/>
    <property type="molecule type" value="Genomic_DNA"/>
</dbReference>
<dbReference type="PANTHER" id="PTHR44858:SF1">
    <property type="entry name" value="UDP-N-ACETYLGLUCOSAMINE--PEPTIDE N-ACETYLGLUCOSAMINYLTRANSFERASE SPINDLY-RELATED"/>
    <property type="match status" value="1"/>
</dbReference>
<reference evidence="5 6" key="1">
    <citation type="submission" date="2016-10" db="EMBL/GenBank/DDBJ databases">
        <authorList>
            <person name="de Groot N.N."/>
        </authorList>
    </citation>
    <scope>NUCLEOTIDE SEQUENCE [LARGE SCALE GENOMIC DNA]</scope>
    <source>
        <strain evidence="5 6">DSM 26880</strain>
    </source>
</reference>
<protein>
    <submittedName>
        <fullName evidence="5">Uncharacterized protein</fullName>
    </submittedName>
</protein>
<accession>A0A1H3LRM0</accession>
<evidence type="ECO:0000256" key="1">
    <source>
        <dbReference type="ARBA" id="ARBA00022737"/>
    </source>
</evidence>
<organism evidence="5 6">
    <name type="scientific">Citreimonas salinaria</name>
    <dbReference type="NCBI Taxonomy" id="321339"/>
    <lineage>
        <taxon>Bacteria</taxon>
        <taxon>Pseudomonadati</taxon>
        <taxon>Pseudomonadota</taxon>
        <taxon>Alphaproteobacteria</taxon>
        <taxon>Rhodobacterales</taxon>
        <taxon>Roseobacteraceae</taxon>
        <taxon>Citreimonas</taxon>
    </lineage>
</organism>
<feature type="chain" id="PRO_5011490536" evidence="4">
    <location>
        <begin position="18"/>
        <end position="180"/>
    </location>
</feature>
<dbReference type="PROSITE" id="PS50005">
    <property type="entry name" value="TPR"/>
    <property type="match status" value="1"/>
</dbReference>
<keyword evidence="4" id="KW-0732">Signal</keyword>
<keyword evidence="1" id="KW-0677">Repeat</keyword>
<dbReference type="Gene3D" id="1.25.40.10">
    <property type="entry name" value="Tetratricopeptide repeat domain"/>
    <property type="match status" value="1"/>
</dbReference>
<evidence type="ECO:0000313" key="5">
    <source>
        <dbReference type="EMBL" id="SDY66674.1"/>
    </source>
</evidence>
<dbReference type="Pfam" id="PF14559">
    <property type="entry name" value="TPR_19"/>
    <property type="match status" value="1"/>
</dbReference>
<gene>
    <name evidence="5" type="ORF">SAMN05444340_1142</name>
</gene>
<dbReference type="PANTHER" id="PTHR44858">
    <property type="entry name" value="TETRATRICOPEPTIDE REPEAT PROTEIN 6"/>
    <property type="match status" value="1"/>
</dbReference>
<dbReference type="RefSeq" id="WP_089884406.1">
    <property type="nucleotide sequence ID" value="NZ_FNPF01000014.1"/>
</dbReference>
<feature type="repeat" description="TPR" evidence="3">
    <location>
        <begin position="99"/>
        <end position="132"/>
    </location>
</feature>
<evidence type="ECO:0000256" key="4">
    <source>
        <dbReference type="SAM" id="SignalP"/>
    </source>
</evidence>
<sequence>MKRIVFALVLMGSPALADGCPAAPDHEAAISDLLARIQAAPDEMTARPLNGALWELWLDAPDEPSQAMLDQGMRARSSFDYLNALERFDALVDYCPFYAEGYNQRAFIKFLREDYAAALPDLDRTLEIEPRHVGALSGRALTLMALGRAEEGQAALRAALALNPWLAERVLLVPAPGRDL</sequence>
<dbReference type="OrthoDB" id="9815010at2"/>